<dbReference type="PANTHER" id="PTHR48106:SF18">
    <property type="entry name" value="QUINONE OXIDOREDUCTASE PIG3"/>
    <property type="match status" value="1"/>
</dbReference>
<dbReference type="AlphaFoldDB" id="A0A520RYW1"/>
<dbReference type="InterPro" id="IPR036291">
    <property type="entry name" value="NAD(P)-bd_dom_sf"/>
</dbReference>
<dbReference type="PANTHER" id="PTHR48106">
    <property type="entry name" value="QUINONE OXIDOREDUCTASE PIG3-RELATED"/>
    <property type="match status" value="1"/>
</dbReference>
<reference evidence="3 4" key="1">
    <citation type="submission" date="2019-02" db="EMBL/GenBank/DDBJ databases">
        <title>Prokaryotic population dynamics and viral predation in marine succession experiment using metagenomics: the confinement effect.</title>
        <authorList>
            <person name="Haro-Moreno J.M."/>
            <person name="Rodriguez-Valera F."/>
            <person name="Lopez-Perez M."/>
        </authorList>
    </citation>
    <scope>NUCLEOTIDE SEQUENCE [LARGE SCALE GENOMIC DNA]</scope>
    <source>
        <strain evidence="3">MED-G157</strain>
    </source>
</reference>
<evidence type="ECO:0000256" key="1">
    <source>
        <dbReference type="ARBA" id="ARBA00022857"/>
    </source>
</evidence>
<proteinExistence type="predicted"/>
<keyword evidence="2" id="KW-0560">Oxidoreductase</keyword>
<comment type="caution">
    <text evidence="3">The sequence shown here is derived from an EMBL/GenBank/DDBJ whole genome shotgun (WGS) entry which is preliminary data.</text>
</comment>
<name>A0A520RYW1_9GAMM</name>
<dbReference type="EMBL" id="SHAG01000036">
    <property type="protein sequence ID" value="RZO75397.1"/>
    <property type="molecule type" value="Genomic_DNA"/>
</dbReference>
<gene>
    <name evidence="3" type="ORF">EVA68_07070</name>
</gene>
<accession>A0A520RYW1</accession>
<dbReference type="InterPro" id="IPR011032">
    <property type="entry name" value="GroES-like_sf"/>
</dbReference>
<dbReference type="Proteomes" id="UP000316199">
    <property type="component" value="Unassembled WGS sequence"/>
</dbReference>
<protein>
    <submittedName>
        <fullName evidence="3">NADH oxidase</fullName>
    </submittedName>
</protein>
<dbReference type="SUPFAM" id="SSF51735">
    <property type="entry name" value="NAD(P)-binding Rossmann-fold domains"/>
    <property type="match status" value="1"/>
</dbReference>
<dbReference type="SUPFAM" id="SSF50129">
    <property type="entry name" value="GroES-like"/>
    <property type="match status" value="1"/>
</dbReference>
<sequence>MENRQLKSVLTEEGYLELFLESSDVPVCSENDVIIEVQAAPINPADVLMMFGSADISTLETIGTSDEPRIRAKVLGEIQQARVGKSSPWGIEGAGIVVGTGESDDAKSLMGKMVAVIGGSMYSRYRVIAAKDCLELKEGITAKEGASCFVNPQTVIGMVETMRMEGHSALVHTAAASSLGQMLQKFCLDENVELVNIVRRQEHVDLLKNNGAKYVCNSSSASFFVELAEALGETNATIAFDAVGGGDLQGQILTAMNANSHGSTHHKQLYFYGNLDQSPTTFKHSFGGLWSMGRYQLGTFLKKISQDATVKMRQKIVSEITSTFATTYSKELALQEALDLEAIAVYYRCPTGKKYLINPSL</sequence>
<evidence type="ECO:0000313" key="4">
    <source>
        <dbReference type="Proteomes" id="UP000316199"/>
    </source>
</evidence>
<evidence type="ECO:0000313" key="3">
    <source>
        <dbReference type="EMBL" id="RZO75397.1"/>
    </source>
</evidence>
<organism evidence="3 4">
    <name type="scientific">OM182 bacterium</name>
    <dbReference type="NCBI Taxonomy" id="2510334"/>
    <lineage>
        <taxon>Bacteria</taxon>
        <taxon>Pseudomonadati</taxon>
        <taxon>Pseudomonadota</taxon>
        <taxon>Gammaproteobacteria</taxon>
        <taxon>OMG group</taxon>
        <taxon>OM182 clade</taxon>
    </lineage>
</organism>
<dbReference type="GO" id="GO:0016651">
    <property type="term" value="F:oxidoreductase activity, acting on NAD(P)H"/>
    <property type="evidence" value="ECO:0007669"/>
    <property type="project" value="TreeGrafter"/>
</dbReference>
<dbReference type="Gene3D" id="3.90.180.10">
    <property type="entry name" value="Medium-chain alcohol dehydrogenases, catalytic domain"/>
    <property type="match status" value="1"/>
</dbReference>
<evidence type="ECO:0000256" key="2">
    <source>
        <dbReference type="ARBA" id="ARBA00023002"/>
    </source>
</evidence>
<keyword evidence="1" id="KW-0521">NADP</keyword>
<dbReference type="GO" id="GO:0070402">
    <property type="term" value="F:NADPH binding"/>
    <property type="evidence" value="ECO:0007669"/>
    <property type="project" value="TreeGrafter"/>
</dbReference>
<dbReference type="Gene3D" id="3.40.50.720">
    <property type="entry name" value="NAD(P)-binding Rossmann-like Domain"/>
    <property type="match status" value="1"/>
</dbReference>